<feature type="domain" description="NERD" evidence="1">
    <location>
        <begin position="6"/>
        <end position="98"/>
    </location>
</feature>
<dbReference type="RefSeq" id="WP_022593563.1">
    <property type="nucleotide sequence ID" value="NZ_UGVG01000002.1"/>
</dbReference>
<sequence length="153" mass="17018">MPRLARVVRKDPRWRVLHAIPVGVRGSDIDHLVVGPGGVFTVNAKHHPRADIWVADSTFLVNGTRQPYIRNSRHEAARAAKLLTAACGFDVAAEPVIVTVNARAVTVKSPPDGVHVVPRMHVARWLLRQRDIHPPETVEALYEAARRSTTWQP</sequence>
<proteinExistence type="predicted"/>
<accession>A0AAE5IQH8</accession>
<organism evidence="2 3">
    <name type="scientific">Rhodococcus hoagii</name>
    <name type="common">Corynebacterium equii</name>
    <dbReference type="NCBI Taxonomy" id="43767"/>
    <lineage>
        <taxon>Bacteria</taxon>
        <taxon>Bacillati</taxon>
        <taxon>Actinomycetota</taxon>
        <taxon>Actinomycetes</taxon>
        <taxon>Mycobacteriales</taxon>
        <taxon>Nocardiaceae</taxon>
        <taxon>Prescottella</taxon>
    </lineage>
</organism>
<gene>
    <name evidence="2" type="ORF">A5N68_20670</name>
</gene>
<dbReference type="Proteomes" id="UP000193518">
    <property type="component" value="Unassembled WGS sequence"/>
</dbReference>
<reference evidence="2 3" key="1">
    <citation type="journal article" date="2016" name="Genome Biol. Evol.">
        <title>Pangenome and Phylogenomic Analysis of the Pathogenic Actinobacterium Rhodococcus equi.</title>
        <authorList>
            <person name="Anastasi E."/>
            <person name="MacArthur I."/>
            <person name="Scortti M."/>
            <person name="Alvarez S."/>
            <person name="Giguere S."/>
            <person name="Vazquez-Boland J.A."/>
        </authorList>
    </citation>
    <scope>NUCLEOTIDE SEQUENCE [LARGE SCALE GENOMIC DNA]</scope>
    <source>
        <strain evidence="2 3">PAM1271</strain>
    </source>
</reference>
<name>A0AAE5IQH8_RHOHA</name>
<dbReference type="Pfam" id="PF08378">
    <property type="entry name" value="NERD"/>
    <property type="match status" value="1"/>
</dbReference>
<comment type="caution">
    <text evidence="2">The sequence shown here is derived from an EMBL/GenBank/DDBJ whole genome shotgun (WGS) entry which is preliminary data.</text>
</comment>
<dbReference type="AlphaFoldDB" id="A0AAE5IQH8"/>
<evidence type="ECO:0000313" key="3">
    <source>
        <dbReference type="Proteomes" id="UP000193518"/>
    </source>
</evidence>
<dbReference type="EMBL" id="LWIC01000010">
    <property type="protein sequence ID" value="ORM22494.1"/>
    <property type="molecule type" value="Genomic_DNA"/>
</dbReference>
<protein>
    <recommendedName>
        <fullName evidence="1">NERD domain-containing protein</fullName>
    </recommendedName>
</protein>
<dbReference type="InterPro" id="IPR011528">
    <property type="entry name" value="NERD"/>
</dbReference>
<evidence type="ECO:0000259" key="1">
    <source>
        <dbReference type="Pfam" id="PF08378"/>
    </source>
</evidence>
<evidence type="ECO:0000313" key="2">
    <source>
        <dbReference type="EMBL" id="ORM22494.1"/>
    </source>
</evidence>